<sequence>MTPSWTHIDAGKASHGHLWASTPCRPSRRAARHGPFAASCRALRALDGDLALLIPTMSLVIGLVVVITANYWQLVRRFPKGGGAAAGAVIALFPGPAPVRIPLALLLLLVAAGLTWFGHGGRLLFAVMTVLFVAASVAVLILGFTSPHTTGHAAASHAPGHSAMPAVVPAFPVAMALATGIEAPRRQSPSWGSSTTPNGVASAGAPSRCCW</sequence>
<evidence type="ECO:0000313" key="4">
    <source>
        <dbReference type="Proteomes" id="UP000053923"/>
    </source>
</evidence>
<keyword evidence="2" id="KW-0812">Transmembrane</keyword>
<feature type="compositionally biased region" description="Polar residues" evidence="1">
    <location>
        <begin position="187"/>
        <end position="199"/>
    </location>
</feature>
<feature type="transmembrane region" description="Helical" evidence="2">
    <location>
        <begin position="50"/>
        <end position="72"/>
    </location>
</feature>
<feature type="region of interest" description="Disordered" evidence="1">
    <location>
        <begin position="185"/>
        <end position="211"/>
    </location>
</feature>
<feature type="transmembrane region" description="Helical" evidence="2">
    <location>
        <begin position="99"/>
        <end position="117"/>
    </location>
</feature>
<dbReference type="EMBL" id="LLZG01000366">
    <property type="protein sequence ID" value="KUL25778.1"/>
    <property type="molecule type" value="Genomic_DNA"/>
</dbReference>
<dbReference type="RefSeq" id="WP_062709541.1">
    <property type="nucleotide sequence ID" value="NZ_LLZG01000366.1"/>
</dbReference>
<evidence type="ECO:0000256" key="2">
    <source>
        <dbReference type="SAM" id="Phobius"/>
    </source>
</evidence>
<protein>
    <submittedName>
        <fullName evidence="3">Uncharacterized protein</fullName>
    </submittedName>
</protein>
<keyword evidence="2" id="KW-0472">Membrane</keyword>
<evidence type="ECO:0000313" key="3">
    <source>
        <dbReference type="EMBL" id="KUL25778.1"/>
    </source>
</evidence>
<organism evidence="3 4">
    <name type="scientific">Streptomyces regalis</name>
    <dbReference type="NCBI Taxonomy" id="68262"/>
    <lineage>
        <taxon>Bacteria</taxon>
        <taxon>Bacillati</taxon>
        <taxon>Actinomycetota</taxon>
        <taxon>Actinomycetes</taxon>
        <taxon>Kitasatosporales</taxon>
        <taxon>Streptomycetaceae</taxon>
        <taxon>Streptomyces</taxon>
    </lineage>
</organism>
<name>A0A101JFD4_9ACTN</name>
<dbReference type="Proteomes" id="UP000053923">
    <property type="component" value="Unassembled WGS sequence"/>
</dbReference>
<accession>A0A101JFD4</accession>
<proteinExistence type="predicted"/>
<evidence type="ECO:0000256" key="1">
    <source>
        <dbReference type="SAM" id="MobiDB-lite"/>
    </source>
</evidence>
<dbReference type="AlphaFoldDB" id="A0A101JFD4"/>
<feature type="transmembrane region" description="Helical" evidence="2">
    <location>
        <begin position="163"/>
        <end position="181"/>
    </location>
</feature>
<keyword evidence="2" id="KW-1133">Transmembrane helix</keyword>
<reference evidence="4" key="1">
    <citation type="submission" date="2015-10" db="EMBL/GenBank/DDBJ databases">
        <authorList>
            <person name="Ju K.-S."/>
            <person name="Doroghazi J.R."/>
            <person name="Metcalf W.W."/>
        </authorList>
    </citation>
    <scope>NUCLEOTIDE SEQUENCE [LARGE SCALE GENOMIC DNA]</scope>
    <source>
        <strain evidence="4">NRRL 3151</strain>
    </source>
</reference>
<comment type="caution">
    <text evidence="3">The sequence shown here is derived from an EMBL/GenBank/DDBJ whole genome shotgun (WGS) entry which is preliminary data.</text>
</comment>
<keyword evidence="4" id="KW-1185">Reference proteome</keyword>
<feature type="transmembrane region" description="Helical" evidence="2">
    <location>
        <begin position="124"/>
        <end position="143"/>
    </location>
</feature>
<gene>
    <name evidence="3" type="ORF">ADL12_34285</name>
</gene>